<evidence type="ECO:0000259" key="3">
    <source>
        <dbReference type="PROSITE" id="PS50887"/>
    </source>
</evidence>
<evidence type="ECO:0000256" key="2">
    <source>
        <dbReference type="SAM" id="Phobius"/>
    </source>
</evidence>
<dbReference type="InterPro" id="IPR000160">
    <property type="entry name" value="GGDEF_dom"/>
</dbReference>
<feature type="domain" description="GGDEF" evidence="3">
    <location>
        <begin position="521"/>
        <end position="649"/>
    </location>
</feature>
<dbReference type="InterPro" id="IPR003018">
    <property type="entry name" value="GAF"/>
</dbReference>
<dbReference type="PANTHER" id="PTHR45138:SF9">
    <property type="entry name" value="DIGUANYLATE CYCLASE DGCM-RELATED"/>
    <property type="match status" value="1"/>
</dbReference>
<keyword evidence="1" id="KW-0175">Coiled coil</keyword>
<dbReference type="SMART" id="SM00267">
    <property type="entry name" value="GGDEF"/>
    <property type="match status" value="1"/>
</dbReference>
<dbReference type="CDD" id="cd01949">
    <property type="entry name" value="GGDEF"/>
    <property type="match status" value="1"/>
</dbReference>
<dbReference type="Proteomes" id="UP000245412">
    <property type="component" value="Unassembled WGS sequence"/>
</dbReference>
<dbReference type="InterPro" id="IPR043128">
    <property type="entry name" value="Rev_trsase/Diguanyl_cyclase"/>
</dbReference>
<name>A0AB73T9E5_9FIRM</name>
<evidence type="ECO:0000256" key="1">
    <source>
        <dbReference type="SAM" id="Coils"/>
    </source>
</evidence>
<dbReference type="Gene3D" id="3.30.70.270">
    <property type="match status" value="1"/>
</dbReference>
<dbReference type="Pfam" id="PF00990">
    <property type="entry name" value="GGDEF"/>
    <property type="match status" value="1"/>
</dbReference>
<gene>
    <name evidence="4" type="ORF">C7383_101170</name>
</gene>
<sequence>MKKIFNRLRGKAVLIFLGIALILTGVLSGNTIKGLQGNARVINYTGIVRGATQRLIKKELNHVPDDGLIARLDGILEGLAKGSSEFDLICLECPEYQELLTEMLGEWTEIKKEILNFRNGREGDLLFSLSEDYFELADRTVLAAEVFTEKSVQNTKYALIYVNGICILLAVCSALSAFWQDKRRRKLDEAEQENKRKSEHLSKMFQQVLTPMNEISELMYISDIDTYELLFINNAGRETFQCDEREGVKCYELIQGRDEPCPFCTSPLLKTDENYTWEYTNPITKRHYLLKDRLVEWEGRPARMEIAFDITETANEKIELQKRVDMDKIMVDCIRELYRNHNFSEAAFYVLEQAGKLFMADRAYIIVFHGEYFSNTSEWCREGIEPQKENLQNIPKAEYEAWFELFQNRENLIIEDVDSLKETMSEGYEILEKQGIRSVVLVPLERGGEVSGCIGLDNPPAGFMDNGVSFLEAIRYFLMLAMKRNEDEQELYRLSYQDTLTSFYNRNRYMIDTEELAVRNIPAGVVYLDLNGLKEINDMYGHDAGDLALKECARTIQKAVKTGMFYRIGGDEFVIICTGIEEDEFNRYVCELKDSFRDEKCRAAIGSKWTEKSNNIRSVIAEADKMMYSDKEAYYQDHGPTGRYRHYSH</sequence>
<protein>
    <submittedName>
        <fullName evidence="4">Diguanylate cyclase (GGDEF)-like protein</fullName>
    </submittedName>
</protein>
<dbReference type="PROSITE" id="PS50887">
    <property type="entry name" value="GGDEF"/>
    <property type="match status" value="1"/>
</dbReference>
<proteinExistence type="predicted"/>
<dbReference type="SUPFAM" id="SSF55781">
    <property type="entry name" value="GAF domain-like"/>
    <property type="match status" value="1"/>
</dbReference>
<dbReference type="InterPro" id="IPR029016">
    <property type="entry name" value="GAF-like_dom_sf"/>
</dbReference>
<reference evidence="4 5" key="1">
    <citation type="submission" date="2018-05" db="EMBL/GenBank/DDBJ databases">
        <authorList>
            <person name="Goeker M."/>
            <person name="Huntemann M."/>
            <person name="Clum A."/>
            <person name="Pillay M."/>
            <person name="Palaniappan K."/>
            <person name="Varghese N."/>
            <person name="Mikhailova N."/>
            <person name="Stamatis D."/>
            <person name="Reddy T."/>
            <person name="Daum C."/>
            <person name="Shapiro N."/>
            <person name="Ivanova N."/>
            <person name="Kyrpides N."/>
            <person name="Woyke T."/>
        </authorList>
    </citation>
    <scope>NUCLEOTIDE SEQUENCE [LARGE SCALE GENOMIC DNA]</scope>
    <source>
        <strain evidence="4 5">DSM 26524</strain>
    </source>
</reference>
<dbReference type="InterPro" id="IPR050469">
    <property type="entry name" value="Diguanylate_Cyclase"/>
</dbReference>
<dbReference type="PANTHER" id="PTHR45138">
    <property type="entry name" value="REGULATORY COMPONENTS OF SENSORY TRANSDUCTION SYSTEM"/>
    <property type="match status" value="1"/>
</dbReference>
<evidence type="ECO:0000313" key="4">
    <source>
        <dbReference type="EMBL" id="PWJ78801.1"/>
    </source>
</evidence>
<keyword evidence="2" id="KW-0812">Transmembrane</keyword>
<dbReference type="SUPFAM" id="SSF55073">
    <property type="entry name" value="Nucleotide cyclase"/>
    <property type="match status" value="1"/>
</dbReference>
<dbReference type="AlphaFoldDB" id="A0AB73T9E5"/>
<dbReference type="NCBIfam" id="TIGR00254">
    <property type="entry name" value="GGDEF"/>
    <property type="match status" value="1"/>
</dbReference>
<comment type="caution">
    <text evidence="4">The sequence shown here is derived from an EMBL/GenBank/DDBJ whole genome shotgun (WGS) entry which is preliminary data.</text>
</comment>
<dbReference type="RefSeq" id="WP_109624246.1">
    <property type="nucleotide sequence ID" value="NZ_JANKBI010000001.1"/>
</dbReference>
<dbReference type="InterPro" id="IPR029787">
    <property type="entry name" value="Nucleotide_cyclase"/>
</dbReference>
<keyword evidence="2" id="KW-1133">Transmembrane helix</keyword>
<organism evidence="4 5">
    <name type="scientific">Murimonas intestini</name>
    <dbReference type="NCBI Taxonomy" id="1337051"/>
    <lineage>
        <taxon>Bacteria</taxon>
        <taxon>Bacillati</taxon>
        <taxon>Bacillota</taxon>
        <taxon>Clostridia</taxon>
        <taxon>Lachnospirales</taxon>
        <taxon>Lachnospiraceae</taxon>
        <taxon>Murimonas</taxon>
    </lineage>
</organism>
<keyword evidence="2" id="KW-0472">Membrane</keyword>
<dbReference type="GO" id="GO:0052621">
    <property type="term" value="F:diguanylate cyclase activity"/>
    <property type="evidence" value="ECO:0007669"/>
    <property type="project" value="TreeGrafter"/>
</dbReference>
<feature type="transmembrane region" description="Helical" evidence="2">
    <location>
        <begin position="158"/>
        <end position="179"/>
    </location>
</feature>
<dbReference type="EMBL" id="QGGY01000001">
    <property type="protein sequence ID" value="PWJ78801.1"/>
    <property type="molecule type" value="Genomic_DNA"/>
</dbReference>
<keyword evidence="5" id="KW-1185">Reference proteome</keyword>
<dbReference type="Gene3D" id="3.30.450.40">
    <property type="match status" value="1"/>
</dbReference>
<evidence type="ECO:0000313" key="5">
    <source>
        <dbReference type="Proteomes" id="UP000245412"/>
    </source>
</evidence>
<accession>A0AB73T9E5</accession>
<feature type="coiled-coil region" evidence="1">
    <location>
        <begin position="180"/>
        <end position="207"/>
    </location>
</feature>
<dbReference type="Pfam" id="PF01590">
    <property type="entry name" value="GAF"/>
    <property type="match status" value="1"/>
</dbReference>